<dbReference type="GO" id="GO:0000139">
    <property type="term" value="C:Golgi membrane"/>
    <property type="evidence" value="ECO:0007669"/>
    <property type="project" value="UniProtKB-SubCell"/>
</dbReference>
<dbReference type="AlphaFoldDB" id="A0A1C7M104"/>
<organism evidence="22 23">
    <name type="scientific">Grifola frondosa</name>
    <name type="common">Maitake</name>
    <name type="synonym">Polyporus frondosus</name>
    <dbReference type="NCBI Taxonomy" id="5627"/>
    <lineage>
        <taxon>Eukaryota</taxon>
        <taxon>Fungi</taxon>
        <taxon>Dikarya</taxon>
        <taxon>Basidiomycota</taxon>
        <taxon>Agaricomycotina</taxon>
        <taxon>Agaricomycetes</taxon>
        <taxon>Polyporales</taxon>
        <taxon>Grifolaceae</taxon>
        <taxon>Grifola</taxon>
    </lineage>
</organism>
<accession>A0A1C7M104</accession>
<evidence type="ECO:0000256" key="16">
    <source>
        <dbReference type="ARBA" id="ARBA00023157"/>
    </source>
</evidence>
<dbReference type="InterPro" id="IPR037056">
    <property type="entry name" value="RNase_H1_N_sf"/>
</dbReference>
<dbReference type="PANTHER" id="PTHR15071">
    <property type="entry name" value="MANNOSE-6-PHOSPHATE RECEPTOR FAMILY MEMBER"/>
    <property type="match status" value="1"/>
</dbReference>
<dbReference type="Gene3D" id="3.40.970.10">
    <property type="entry name" value="Ribonuclease H1, N-terminal domain"/>
    <property type="match status" value="1"/>
</dbReference>
<evidence type="ECO:0000256" key="19">
    <source>
        <dbReference type="SAM" id="Phobius"/>
    </source>
</evidence>
<dbReference type="GO" id="GO:0034045">
    <property type="term" value="C:phagophore assembly site membrane"/>
    <property type="evidence" value="ECO:0007669"/>
    <property type="project" value="UniProtKB-SubCell"/>
</dbReference>
<keyword evidence="9 20" id="KW-0732">Signal</keyword>
<dbReference type="Gene3D" id="2.70.130.10">
    <property type="entry name" value="Mannose-6-phosphate receptor binding domain"/>
    <property type="match status" value="1"/>
</dbReference>
<evidence type="ECO:0000256" key="2">
    <source>
        <dbReference type="ARBA" id="ARBA00004358"/>
    </source>
</evidence>
<sequence length="452" mass="49102">MPTSVTLRRHPLSSLFLLLSLASAFASAQDPFDCYITDGNLKYDLNSLEGERTVTRESEMPPSIMVETVTFNLCKDLEQKEGVSSEDQCPSGTRACLTRASRKGDGDAQTLNVVPLAKSSRDDLEFTSLSSPTKGLSLTFKGPSYPILPGSDPIPQSFNLKLLCSTETSDPLFSSYDNKDVWVEWSAPAGCGFGASEDPDDKPGGDVDNGDGHEEKTVGSGIGYFFLLLLLAFVAYFALGAYYNYSTYGATGVDLIPHRDFWREVPYMLRDVVSHLCSAVRPRRSSSRGGYIAVSDMLIVIVSSFLSAHNSTISAVEVVRLFPTRLRVPSRISAGLCGAGPALLRCRHRSKFDSSPSTIPKEEPNGMPRYAAYVVTIGTEPGVYDDWGEAGECVLGVPGSLYKGYSTRYDAEEAFRRAQARGTVKVVHMHGERRRRAASSPPPARPAGASEL</sequence>
<evidence type="ECO:0000256" key="4">
    <source>
        <dbReference type="ARBA" id="ARBA00004614"/>
    </source>
</evidence>
<evidence type="ECO:0000256" key="18">
    <source>
        <dbReference type="SAM" id="MobiDB-lite"/>
    </source>
</evidence>
<evidence type="ECO:0000256" key="14">
    <source>
        <dbReference type="ARBA" id="ARBA00023128"/>
    </source>
</evidence>
<dbReference type="Proteomes" id="UP000092993">
    <property type="component" value="Unassembled WGS sequence"/>
</dbReference>
<keyword evidence="23" id="KW-1185">Reference proteome</keyword>
<feature type="region of interest" description="Disordered" evidence="18">
    <location>
        <begin position="194"/>
        <end position="213"/>
    </location>
</feature>
<feature type="transmembrane region" description="Helical" evidence="19">
    <location>
        <begin position="222"/>
        <end position="243"/>
    </location>
</feature>
<dbReference type="PROSITE" id="PS51914">
    <property type="entry name" value="MRH"/>
    <property type="match status" value="1"/>
</dbReference>
<evidence type="ECO:0000256" key="5">
    <source>
        <dbReference type="ARBA" id="ARBA00005363"/>
    </source>
</evidence>
<feature type="compositionally biased region" description="Basic and acidic residues" evidence="18">
    <location>
        <begin position="201"/>
        <end position="213"/>
    </location>
</feature>
<evidence type="ECO:0000256" key="3">
    <source>
        <dbReference type="ARBA" id="ARBA00004472"/>
    </source>
</evidence>
<dbReference type="Pfam" id="PF01693">
    <property type="entry name" value="Cauli_VI"/>
    <property type="match status" value="1"/>
</dbReference>
<evidence type="ECO:0000256" key="11">
    <source>
        <dbReference type="ARBA" id="ARBA00022989"/>
    </source>
</evidence>
<evidence type="ECO:0000313" key="22">
    <source>
        <dbReference type="EMBL" id="OBZ70582.1"/>
    </source>
</evidence>
<feature type="signal peptide" evidence="20">
    <location>
        <begin position="1"/>
        <end position="28"/>
    </location>
</feature>
<evidence type="ECO:0000313" key="23">
    <source>
        <dbReference type="Proteomes" id="UP000092993"/>
    </source>
</evidence>
<proteinExistence type="inferred from homology"/>
<comment type="similarity">
    <text evidence="5">Belongs to the ATG27 family.</text>
</comment>
<dbReference type="InterPro" id="IPR009027">
    <property type="entry name" value="Ribosomal_bL9/RNase_H1_N"/>
</dbReference>
<dbReference type="SUPFAM" id="SSF55658">
    <property type="entry name" value="L9 N-domain-like"/>
    <property type="match status" value="1"/>
</dbReference>
<feature type="domain" description="MRH" evidence="21">
    <location>
        <begin position="32"/>
        <end position="193"/>
    </location>
</feature>
<keyword evidence="7" id="KW-0813">Transport</keyword>
<evidence type="ECO:0000256" key="17">
    <source>
        <dbReference type="ARBA" id="ARBA00023329"/>
    </source>
</evidence>
<dbReference type="Pfam" id="PF09451">
    <property type="entry name" value="ATG27"/>
    <property type="match status" value="1"/>
</dbReference>
<dbReference type="OMA" id="GSSHWGF"/>
<keyword evidence="16" id="KW-1015">Disulfide bond</keyword>
<reference evidence="22 23" key="1">
    <citation type="submission" date="2016-03" db="EMBL/GenBank/DDBJ databases">
        <title>Whole genome sequencing of Grifola frondosa 9006-11.</title>
        <authorList>
            <person name="Min B."/>
            <person name="Park H."/>
            <person name="Kim J.-G."/>
            <person name="Cho H."/>
            <person name="Oh Y.-L."/>
            <person name="Kong W.-S."/>
            <person name="Choi I.-G."/>
        </authorList>
    </citation>
    <scope>NUCLEOTIDE SEQUENCE [LARGE SCALE GENOMIC DNA]</scope>
    <source>
        <strain evidence="22 23">9006-11</strain>
    </source>
</reference>
<feature type="chain" id="PRO_5008888881" description="Autophagy-related protein 27" evidence="20">
    <location>
        <begin position="29"/>
        <end position="452"/>
    </location>
</feature>
<comment type="caution">
    <text evidence="22">The sequence shown here is derived from an EMBL/GenBank/DDBJ whole genome shotgun (WGS) entry which is preliminary data.</text>
</comment>
<dbReference type="STRING" id="5627.A0A1C7M104"/>
<protein>
    <recommendedName>
        <fullName evidence="6">Autophagy-related protein 27</fullName>
    </recommendedName>
</protein>
<keyword evidence="8 19" id="KW-0812">Transmembrane</keyword>
<keyword evidence="15 19" id="KW-0472">Membrane</keyword>
<evidence type="ECO:0000259" key="21">
    <source>
        <dbReference type="PROSITE" id="PS51914"/>
    </source>
</evidence>
<evidence type="ECO:0000256" key="13">
    <source>
        <dbReference type="ARBA" id="ARBA00023034"/>
    </source>
</evidence>
<evidence type="ECO:0000256" key="7">
    <source>
        <dbReference type="ARBA" id="ARBA00022448"/>
    </source>
</evidence>
<gene>
    <name evidence="22" type="primary">ATG27</name>
    <name evidence="22" type="ORF">A0H81_09052</name>
</gene>
<evidence type="ECO:0000256" key="15">
    <source>
        <dbReference type="ARBA" id="ARBA00023136"/>
    </source>
</evidence>
<keyword evidence="11 19" id="KW-1133">Transmembrane helix</keyword>
<feature type="region of interest" description="Disordered" evidence="18">
    <location>
        <begin position="430"/>
        <end position="452"/>
    </location>
</feature>
<dbReference type="InterPro" id="IPR018939">
    <property type="entry name" value="Autophagy-rel_prot_27"/>
</dbReference>
<name>A0A1C7M104_GRIFR</name>
<dbReference type="OrthoDB" id="29460at2759"/>
<evidence type="ECO:0000256" key="6">
    <source>
        <dbReference type="ARBA" id="ARBA00013776"/>
    </source>
</evidence>
<evidence type="ECO:0000256" key="10">
    <source>
        <dbReference type="ARBA" id="ARBA00022927"/>
    </source>
</evidence>
<keyword evidence="10" id="KW-0653">Protein transport</keyword>
<dbReference type="GO" id="GO:0031966">
    <property type="term" value="C:mitochondrial membrane"/>
    <property type="evidence" value="ECO:0007669"/>
    <property type="project" value="UniProtKB-SubCell"/>
</dbReference>
<evidence type="ECO:0000256" key="12">
    <source>
        <dbReference type="ARBA" id="ARBA00023006"/>
    </source>
</evidence>
<dbReference type="SUPFAM" id="SSF50911">
    <property type="entry name" value="Mannose 6-phosphate receptor domain"/>
    <property type="match status" value="1"/>
</dbReference>
<comment type="subcellular location">
    <subcellularLocation>
        <location evidence="2">Cytoplasmic vesicle membrane</location>
        <topology evidence="2">Single-pass type I membrane protein</topology>
    </subcellularLocation>
    <subcellularLocation>
        <location evidence="4">Golgi apparatus membrane</location>
        <topology evidence="4">Single-pass type I membrane protein</topology>
    </subcellularLocation>
    <subcellularLocation>
        <location evidence="1">Mitochondrion membrane</location>
        <topology evidence="1">Single-pass membrane protein</topology>
    </subcellularLocation>
    <subcellularLocation>
        <location evidence="3">Preautophagosomal structure membrane</location>
        <topology evidence="3">Single-pass type I membrane protein</topology>
    </subcellularLocation>
</comment>
<dbReference type="InterPro" id="IPR011320">
    <property type="entry name" value="RNase_H1_N"/>
</dbReference>
<keyword evidence="12" id="KW-0072">Autophagy</keyword>
<dbReference type="InterPro" id="IPR044865">
    <property type="entry name" value="MRH_dom"/>
</dbReference>
<keyword evidence="14" id="KW-0496">Mitochondrion</keyword>
<evidence type="ECO:0000256" key="8">
    <source>
        <dbReference type="ARBA" id="ARBA00022692"/>
    </source>
</evidence>
<keyword evidence="13" id="KW-0333">Golgi apparatus</keyword>
<evidence type="ECO:0000256" key="1">
    <source>
        <dbReference type="ARBA" id="ARBA00004304"/>
    </source>
</evidence>
<evidence type="ECO:0000256" key="9">
    <source>
        <dbReference type="ARBA" id="ARBA00022729"/>
    </source>
</evidence>
<dbReference type="GO" id="GO:0015031">
    <property type="term" value="P:protein transport"/>
    <property type="evidence" value="ECO:0007669"/>
    <property type="project" value="UniProtKB-KW"/>
</dbReference>
<dbReference type="EMBL" id="LUGG01000013">
    <property type="protein sequence ID" value="OBZ70582.1"/>
    <property type="molecule type" value="Genomic_DNA"/>
</dbReference>
<evidence type="ECO:0000256" key="20">
    <source>
        <dbReference type="SAM" id="SignalP"/>
    </source>
</evidence>
<dbReference type="PANTHER" id="PTHR15071:SF13">
    <property type="entry name" value="AUTOPHAGY-RELATED PROTEIN 27"/>
    <property type="match status" value="1"/>
</dbReference>
<dbReference type="GO" id="GO:0006914">
    <property type="term" value="P:autophagy"/>
    <property type="evidence" value="ECO:0007669"/>
    <property type="project" value="UniProtKB-KW"/>
</dbReference>
<keyword evidence="17" id="KW-0968">Cytoplasmic vesicle</keyword>
<dbReference type="GO" id="GO:0030659">
    <property type="term" value="C:cytoplasmic vesicle membrane"/>
    <property type="evidence" value="ECO:0007669"/>
    <property type="project" value="UniProtKB-SubCell"/>
</dbReference>
<dbReference type="InterPro" id="IPR009011">
    <property type="entry name" value="Man6P_isomerase_rcpt-bd_dom_sf"/>
</dbReference>